<name>A0ABR4IBU7_9EURO</name>
<dbReference type="InterPro" id="IPR035994">
    <property type="entry name" value="Nucleoside_phosphorylase_sf"/>
</dbReference>
<dbReference type="PANTHER" id="PTHR46082">
    <property type="entry name" value="ATP/GTP-BINDING PROTEIN-RELATED"/>
    <property type="match status" value="1"/>
</dbReference>
<dbReference type="EMBL" id="JBFXLS010000044">
    <property type="protein sequence ID" value="KAL2824353.1"/>
    <property type="molecule type" value="Genomic_DNA"/>
</dbReference>
<accession>A0ABR4IBU7</accession>
<dbReference type="SUPFAM" id="SSF53167">
    <property type="entry name" value="Purine and uridine phosphorylases"/>
    <property type="match status" value="1"/>
</dbReference>
<proteinExistence type="predicted"/>
<reference evidence="2 3" key="1">
    <citation type="submission" date="2024-07" db="EMBL/GenBank/DDBJ databases">
        <title>Section-level genome sequencing and comparative genomics of Aspergillus sections Usti and Cavernicolus.</title>
        <authorList>
            <consortium name="Lawrence Berkeley National Laboratory"/>
            <person name="Nybo J.L."/>
            <person name="Vesth T.C."/>
            <person name="Theobald S."/>
            <person name="Frisvad J.C."/>
            <person name="Larsen T.O."/>
            <person name="Kjaerboelling I."/>
            <person name="Rothschild-Mancinelli K."/>
            <person name="Lyhne E.K."/>
            <person name="Kogle M.E."/>
            <person name="Barry K."/>
            <person name="Clum A."/>
            <person name="Na H."/>
            <person name="Ledsgaard L."/>
            <person name="Lin J."/>
            <person name="Lipzen A."/>
            <person name="Kuo A."/>
            <person name="Riley R."/>
            <person name="Mondo S."/>
            <person name="LaButti K."/>
            <person name="Haridas S."/>
            <person name="Pangalinan J."/>
            <person name="Salamov A.A."/>
            <person name="Simmons B.A."/>
            <person name="Magnuson J.K."/>
            <person name="Chen J."/>
            <person name="Drula E."/>
            <person name="Henrissat B."/>
            <person name="Wiebenga A."/>
            <person name="Lubbers R.J."/>
            <person name="Gomes A.C."/>
            <person name="Makela M.R."/>
            <person name="Stajich J."/>
            <person name="Grigoriev I.V."/>
            <person name="Mortensen U.H."/>
            <person name="De vries R.P."/>
            <person name="Baker S.E."/>
            <person name="Andersen M.R."/>
        </authorList>
    </citation>
    <scope>NUCLEOTIDE SEQUENCE [LARGE SCALE GENOMIC DNA]</scope>
    <source>
        <strain evidence="2 3">CBS 600.67</strain>
    </source>
</reference>
<organism evidence="2 3">
    <name type="scientific">Aspergillus cavernicola</name>
    <dbReference type="NCBI Taxonomy" id="176166"/>
    <lineage>
        <taxon>Eukaryota</taxon>
        <taxon>Fungi</taxon>
        <taxon>Dikarya</taxon>
        <taxon>Ascomycota</taxon>
        <taxon>Pezizomycotina</taxon>
        <taxon>Eurotiomycetes</taxon>
        <taxon>Eurotiomycetidae</taxon>
        <taxon>Eurotiales</taxon>
        <taxon>Aspergillaceae</taxon>
        <taxon>Aspergillus</taxon>
        <taxon>Aspergillus subgen. Nidulantes</taxon>
    </lineage>
</organism>
<feature type="region of interest" description="Disordered" evidence="1">
    <location>
        <begin position="239"/>
        <end position="291"/>
    </location>
</feature>
<evidence type="ECO:0000313" key="2">
    <source>
        <dbReference type="EMBL" id="KAL2824353.1"/>
    </source>
</evidence>
<evidence type="ECO:0000256" key="1">
    <source>
        <dbReference type="SAM" id="MobiDB-lite"/>
    </source>
</evidence>
<gene>
    <name evidence="2" type="ORF">BDW59DRAFT_147540</name>
</gene>
<protein>
    <submittedName>
        <fullName evidence="2">Nucleoside phosphorylase domain-containing protein</fullName>
    </submittedName>
</protein>
<keyword evidence="3" id="KW-1185">Reference proteome</keyword>
<feature type="compositionally biased region" description="Polar residues" evidence="1">
    <location>
        <begin position="269"/>
        <end position="288"/>
    </location>
</feature>
<dbReference type="InterPro" id="IPR053137">
    <property type="entry name" value="NLR-like"/>
</dbReference>
<dbReference type="PANTHER" id="PTHR46082:SF11">
    <property type="entry name" value="AAA+ ATPASE DOMAIN-CONTAINING PROTEIN-RELATED"/>
    <property type="match status" value="1"/>
</dbReference>
<dbReference type="Proteomes" id="UP001610335">
    <property type="component" value="Unassembled WGS sequence"/>
</dbReference>
<evidence type="ECO:0000313" key="3">
    <source>
        <dbReference type="Proteomes" id="UP001610335"/>
    </source>
</evidence>
<comment type="caution">
    <text evidence="2">The sequence shown here is derived from an EMBL/GenBank/DDBJ whole genome shotgun (WGS) entry which is preliminary data.</text>
</comment>
<dbReference type="Gene3D" id="3.40.50.1580">
    <property type="entry name" value="Nucleoside phosphorylase domain"/>
    <property type="match status" value="1"/>
</dbReference>
<sequence>MREAPETHRASSAIKVLGNKNNMQLPIYPEKEGYLLIEDRVGDLYDILEKIMDYQVSIAAQSGPNLSRPRKYLEGWDFNDLATCRDIIYPRVATLKTVGKGWVDFTRAIHAITLFGRRFGEVIQPLGTGLCAKWTKMPKGMYYLAACGYDLKRIMTMDGDPECNPIELTYNILWHNPHKDFGTCECMVEGQEKKHSDLVQVLLPSTFNKRLLNNSPAPLEDCSAVIFGHNANFKWFWKNTGHPEEGEPQTSSEESEDEFHDSGIGSGLGSSTPKGNGGSWSSRSQHPSNEGRETFTRELYTVGIVCALQKELLAVRTLFDVRHENLEMALRDTNHYALGSIGRHKIVAACLPSGEYGTNAAADVVSHMTRSFPAVQFCLLVGIGGGVPSRQNDVRLGDVVVSHPTDVHPGVIQYDLGKILEKNQFQRTGSLQRPPRFLMTAISSLMSDPERSSAPIQSYIKDIIARNPEYKHPGVKHDMLFRVGYMHHPACATCVRCSGPQVKRKSRSKSQPHIHYGLIASGNQVIRDAKTRDHLGRKYNILCFEMEAAGVMNIVPSLVIRGICDYADSHKNKMWQAYASAAAAAYTKMLLSVV</sequence>